<reference evidence="3" key="1">
    <citation type="journal article" date="2005" name="Nature">
        <title>Sequencing of Aspergillus nidulans and comparative analysis with A. fumigatus and A. oryzae.</title>
        <authorList>
            <person name="Galagan J.E."/>
            <person name="Calvo S.E."/>
            <person name="Cuomo C."/>
            <person name="Ma L.J."/>
            <person name="Wortman J.R."/>
            <person name="Batzoglou S."/>
            <person name="Lee S.I."/>
            <person name="Basturkmen M."/>
            <person name="Spevak C.C."/>
            <person name="Clutterbuck J."/>
            <person name="Kapitonov V."/>
            <person name="Jurka J."/>
            <person name="Scazzocchio C."/>
            <person name="Farman M."/>
            <person name="Butler J."/>
            <person name="Purcell S."/>
            <person name="Harris S."/>
            <person name="Braus G.H."/>
            <person name="Draht O."/>
            <person name="Busch S."/>
            <person name="D'Enfert C."/>
            <person name="Bouchier C."/>
            <person name="Goldman G.H."/>
            <person name="Bell-Pedersen D."/>
            <person name="Griffiths-Jones S."/>
            <person name="Doonan J.H."/>
            <person name="Yu J."/>
            <person name="Vienken K."/>
            <person name="Pain A."/>
            <person name="Freitag M."/>
            <person name="Selker E.U."/>
            <person name="Archer D.B."/>
            <person name="Penalva M.A."/>
            <person name="Oakley B.R."/>
            <person name="Momany M."/>
            <person name="Tanaka T."/>
            <person name="Kumagai T."/>
            <person name="Asai K."/>
            <person name="Machida M."/>
            <person name="Nierman W.C."/>
            <person name="Denning D.W."/>
            <person name="Caddick M."/>
            <person name="Hynes M."/>
            <person name="Paoletti M."/>
            <person name="Fischer R."/>
            <person name="Miller B."/>
            <person name="Dyer P."/>
            <person name="Sachs M.S."/>
            <person name="Osmani S.A."/>
            <person name="Birren B.W."/>
        </authorList>
    </citation>
    <scope>NUCLEOTIDE SEQUENCE [LARGE SCALE GENOMIC DNA]</scope>
    <source>
        <strain evidence="3">FGSC A4 / ATCC 38163 / CBS 112.46 / NRRL 194 / M139</strain>
    </source>
</reference>
<dbReference type="OMA" id="DSISIAY"/>
<keyword evidence="3" id="KW-1185">Reference proteome</keyword>
<evidence type="ECO:0000256" key="1">
    <source>
        <dbReference type="SAM" id="MobiDB-lite"/>
    </source>
</evidence>
<feature type="compositionally biased region" description="Low complexity" evidence="1">
    <location>
        <begin position="388"/>
        <end position="399"/>
    </location>
</feature>
<evidence type="ECO:0000313" key="2">
    <source>
        <dbReference type="EMBL" id="CBF81781.1"/>
    </source>
</evidence>
<reference evidence="3" key="2">
    <citation type="journal article" date="2009" name="Fungal Genet. Biol.">
        <title>The 2008 update of the Aspergillus nidulans genome annotation: a community effort.</title>
        <authorList>
            <person name="Wortman J.R."/>
            <person name="Gilsenan J.M."/>
            <person name="Joardar V."/>
            <person name="Deegan J."/>
            <person name="Clutterbuck J."/>
            <person name="Andersen M.R."/>
            <person name="Archer D."/>
            <person name="Bencina M."/>
            <person name="Braus G."/>
            <person name="Coutinho P."/>
            <person name="von Dohren H."/>
            <person name="Doonan J."/>
            <person name="Driessen A.J."/>
            <person name="Durek P."/>
            <person name="Espeso E."/>
            <person name="Fekete E."/>
            <person name="Flipphi M."/>
            <person name="Estrada C.G."/>
            <person name="Geysens S."/>
            <person name="Goldman G."/>
            <person name="de Groot P.W."/>
            <person name="Hansen K."/>
            <person name="Harris S.D."/>
            <person name="Heinekamp T."/>
            <person name="Helmstaedt K."/>
            <person name="Henrissat B."/>
            <person name="Hofmann G."/>
            <person name="Homan T."/>
            <person name="Horio T."/>
            <person name="Horiuchi H."/>
            <person name="James S."/>
            <person name="Jones M."/>
            <person name="Karaffa L."/>
            <person name="Karanyi Z."/>
            <person name="Kato M."/>
            <person name="Keller N."/>
            <person name="Kelly D.E."/>
            <person name="Kiel J.A."/>
            <person name="Kim J.M."/>
            <person name="van der Klei I.J."/>
            <person name="Klis F.M."/>
            <person name="Kovalchuk A."/>
            <person name="Krasevec N."/>
            <person name="Kubicek C.P."/>
            <person name="Liu B."/>
            <person name="Maccabe A."/>
            <person name="Meyer V."/>
            <person name="Mirabito P."/>
            <person name="Miskei M."/>
            <person name="Mos M."/>
            <person name="Mullins J."/>
            <person name="Nelson D.R."/>
            <person name="Nielsen J."/>
            <person name="Oakley B.R."/>
            <person name="Osmani S.A."/>
            <person name="Pakula T."/>
            <person name="Paszewski A."/>
            <person name="Paulsen I."/>
            <person name="Pilsyk S."/>
            <person name="Pocsi I."/>
            <person name="Punt P.J."/>
            <person name="Ram A.F."/>
            <person name="Ren Q."/>
            <person name="Robellet X."/>
            <person name="Robson G."/>
            <person name="Seiboth B."/>
            <person name="van Solingen P."/>
            <person name="Specht T."/>
            <person name="Sun J."/>
            <person name="Taheri-Talesh N."/>
            <person name="Takeshita N."/>
            <person name="Ussery D."/>
            <person name="vanKuyk P.A."/>
            <person name="Visser H."/>
            <person name="van de Vondervoort P.J."/>
            <person name="de Vries R.P."/>
            <person name="Walton J."/>
            <person name="Xiang X."/>
            <person name="Xiong Y."/>
            <person name="Zeng A.P."/>
            <person name="Brandt B.W."/>
            <person name="Cornell M.J."/>
            <person name="van den Hondel C.A."/>
            <person name="Visser J."/>
            <person name="Oliver S.G."/>
            <person name="Turner G."/>
        </authorList>
    </citation>
    <scope>GENOME REANNOTATION</scope>
    <source>
        <strain evidence="3">FGSC A4 / ATCC 38163 / CBS 112.46 / NRRL 194 / M139</strain>
    </source>
</reference>
<dbReference type="KEGG" id="ani:ANIA_05505"/>
<evidence type="ECO:0000313" key="3">
    <source>
        <dbReference type="Proteomes" id="UP000000560"/>
    </source>
</evidence>
<feature type="compositionally biased region" description="Polar residues" evidence="1">
    <location>
        <begin position="365"/>
        <end position="374"/>
    </location>
</feature>
<dbReference type="GeneID" id="2871791"/>
<dbReference type="InParanoid" id="Q5B1S5"/>
<protein>
    <submittedName>
        <fullName evidence="2">Uncharacterized protein</fullName>
    </submittedName>
</protein>
<gene>
    <name evidence="2" type="ORF">ANIA_05505</name>
</gene>
<dbReference type="EMBL" id="BN001305">
    <property type="protein sequence ID" value="CBF81781.1"/>
    <property type="molecule type" value="Genomic_DNA"/>
</dbReference>
<dbReference type="AlphaFoldDB" id="Q5B1S5"/>
<sequence length="445" mass="48321">MPRGMKFFSIYHSVSSESAGHFATFSCANTRIPVAIAQDCKSVEETIIVSTAEDLDIFHDGCTTITGNIEISASYKDDFILEGVTDFVGNISIAESANSGTLGVFTVPDLVNAGSIILHQATEINLPKLERADNILLDPWISGEVDLQSLREVNNLWIFGGWRSVDLSSLETVQGTLEFSHPKSDSIFAADEVSLEINLPALKTAKTLDVGGYAASFSAPELEALGDPATEYSESLVVSVQNRIELEFPKLHTLVGGTTTILNNITRISFPALAETNEIFEFNTGNPVEIYSTIETAAQFRLWGKIKSIELPNMVDLGIVSFAYEIRPCNETLVKLWEAVPNHGPPGHETYWDWRCWREDLPETTHNTPFANNTNDDDEPAGVDQDLTETTTLPESESGLGSGSGEETTNVPDAEESPGDIGLSLIPPRLCGLAILLVTLVVVLA</sequence>
<organism evidence="2 3">
    <name type="scientific">Emericella nidulans (strain FGSC A4 / ATCC 38163 / CBS 112.46 / NRRL 194 / M139)</name>
    <name type="common">Aspergillus nidulans</name>
    <dbReference type="NCBI Taxonomy" id="227321"/>
    <lineage>
        <taxon>Eukaryota</taxon>
        <taxon>Fungi</taxon>
        <taxon>Dikarya</taxon>
        <taxon>Ascomycota</taxon>
        <taxon>Pezizomycotina</taxon>
        <taxon>Eurotiomycetes</taxon>
        <taxon>Eurotiomycetidae</taxon>
        <taxon>Eurotiales</taxon>
        <taxon>Aspergillaceae</taxon>
        <taxon>Aspergillus</taxon>
        <taxon>Aspergillus subgen. Nidulantes</taxon>
    </lineage>
</organism>
<accession>C8VGB2</accession>
<feature type="region of interest" description="Disordered" evidence="1">
    <location>
        <begin position="365"/>
        <end position="417"/>
    </location>
</feature>
<dbReference type="HOGENOM" id="CLU_615424_0_0_1"/>
<dbReference type="RefSeq" id="XP_663109.1">
    <property type="nucleotide sequence ID" value="XM_658017.1"/>
</dbReference>
<dbReference type="VEuPathDB" id="FungiDB:AN5505"/>
<dbReference type="OrthoDB" id="536881at2759"/>
<name>Q5B1S5_EMENI</name>
<dbReference type="Proteomes" id="UP000000560">
    <property type="component" value="Chromosome V"/>
</dbReference>
<proteinExistence type="predicted"/>
<accession>Q5B1S5</accession>